<dbReference type="SUPFAM" id="SSF50978">
    <property type="entry name" value="WD40 repeat-like"/>
    <property type="match status" value="2"/>
</dbReference>
<dbReference type="EnsemblMetazoa" id="XM_030999877">
    <property type="protein sequence ID" value="XP_030855737"/>
    <property type="gene ID" value="LOC579391"/>
</dbReference>
<evidence type="ECO:0000313" key="6">
    <source>
        <dbReference type="Proteomes" id="UP000007110"/>
    </source>
</evidence>
<dbReference type="Pfam" id="PF00400">
    <property type="entry name" value="WD40"/>
    <property type="match status" value="4"/>
</dbReference>
<dbReference type="InParanoid" id="A0A7M7PSD4"/>
<dbReference type="Proteomes" id="UP000007110">
    <property type="component" value="Unassembled WGS sequence"/>
</dbReference>
<feature type="repeat" description="WD" evidence="3">
    <location>
        <begin position="533"/>
        <end position="560"/>
    </location>
</feature>
<keyword evidence="1 3" id="KW-0853">WD repeat</keyword>
<name>A0A7M7PSD4_STRPU</name>
<feature type="repeat" description="WD" evidence="3">
    <location>
        <begin position="396"/>
        <end position="430"/>
    </location>
</feature>
<dbReference type="PRINTS" id="PR00320">
    <property type="entry name" value="GPROTEINBRPT"/>
</dbReference>
<feature type="region of interest" description="Disordered" evidence="4">
    <location>
        <begin position="673"/>
        <end position="733"/>
    </location>
</feature>
<dbReference type="InterPro" id="IPR001680">
    <property type="entry name" value="WD40_rpt"/>
</dbReference>
<dbReference type="InterPro" id="IPR011992">
    <property type="entry name" value="EF-hand-dom_pair"/>
</dbReference>
<dbReference type="PROSITE" id="PS00678">
    <property type="entry name" value="WD_REPEATS_1"/>
    <property type="match status" value="1"/>
</dbReference>
<keyword evidence="6" id="KW-1185">Reference proteome</keyword>
<protein>
    <recommendedName>
        <fullName evidence="7">WD repeat-containing protein 49</fullName>
    </recommendedName>
</protein>
<feature type="compositionally biased region" description="Basic and acidic residues" evidence="4">
    <location>
        <begin position="1121"/>
        <end position="1131"/>
    </location>
</feature>
<organism evidence="5 6">
    <name type="scientific">Strongylocentrotus purpuratus</name>
    <name type="common">Purple sea urchin</name>
    <dbReference type="NCBI Taxonomy" id="7668"/>
    <lineage>
        <taxon>Eukaryota</taxon>
        <taxon>Metazoa</taxon>
        <taxon>Echinodermata</taxon>
        <taxon>Eleutherozoa</taxon>
        <taxon>Echinozoa</taxon>
        <taxon>Echinoidea</taxon>
        <taxon>Euechinoidea</taxon>
        <taxon>Echinacea</taxon>
        <taxon>Camarodonta</taxon>
        <taxon>Echinidea</taxon>
        <taxon>Strongylocentrotidae</taxon>
        <taxon>Strongylocentrotus</taxon>
    </lineage>
</organism>
<reference evidence="6" key="1">
    <citation type="submission" date="2015-02" db="EMBL/GenBank/DDBJ databases">
        <title>Genome sequencing for Strongylocentrotus purpuratus.</title>
        <authorList>
            <person name="Murali S."/>
            <person name="Liu Y."/>
            <person name="Vee V."/>
            <person name="English A."/>
            <person name="Wang M."/>
            <person name="Skinner E."/>
            <person name="Han Y."/>
            <person name="Muzny D.M."/>
            <person name="Worley K.C."/>
            <person name="Gibbs R.A."/>
        </authorList>
    </citation>
    <scope>NUCLEOTIDE SEQUENCE</scope>
</reference>
<dbReference type="InterPro" id="IPR051242">
    <property type="entry name" value="WD-EF-hand_domain"/>
</dbReference>
<dbReference type="SUPFAM" id="SSF47473">
    <property type="entry name" value="EF-hand"/>
    <property type="match status" value="1"/>
</dbReference>
<dbReference type="AlphaFoldDB" id="A0A7M7PSD4"/>
<dbReference type="GeneID" id="579391"/>
<evidence type="ECO:0008006" key="7">
    <source>
        <dbReference type="Google" id="ProtNLM"/>
    </source>
</evidence>
<dbReference type="PANTHER" id="PTHR44324:SF1">
    <property type="entry name" value="WD REPEAT-CONTAINING PROTEIN 49"/>
    <property type="match status" value="1"/>
</dbReference>
<dbReference type="Gene3D" id="2.130.10.10">
    <property type="entry name" value="YVTN repeat-like/Quinoprotein amine dehydrogenase"/>
    <property type="match status" value="3"/>
</dbReference>
<dbReference type="Gene3D" id="1.10.238.10">
    <property type="entry name" value="EF-hand"/>
    <property type="match status" value="1"/>
</dbReference>
<feature type="region of interest" description="Disordered" evidence="4">
    <location>
        <begin position="955"/>
        <end position="992"/>
    </location>
</feature>
<dbReference type="InterPro" id="IPR019775">
    <property type="entry name" value="WD40_repeat_CS"/>
</dbReference>
<dbReference type="InterPro" id="IPR036322">
    <property type="entry name" value="WD40_repeat_dom_sf"/>
</dbReference>
<evidence type="ECO:0000256" key="1">
    <source>
        <dbReference type="ARBA" id="ARBA00022574"/>
    </source>
</evidence>
<dbReference type="EnsemblMetazoa" id="XM_030999878">
    <property type="protein sequence ID" value="XP_030855738"/>
    <property type="gene ID" value="LOC579391"/>
</dbReference>
<dbReference type="SMART" id="SM00320">
    <property type="entry name" value="WD40"/>
    <property type="match status" value="9"/>
</dbReference>
<evidence type="ECO:0000256" key="4">
    <source>
        <dbReference type="SAM" id="MobiDB-lite"/>
    </source>
</evidence>
<feature type="compositionally biased region" description="Polar residues" evidence="4">
    <location>
        <begin position="678"/>
        <end position="709"/>
    </location>
</feature>
<evidence type="ECO:0000313" key="5">
    <source>
        <dbReference type="EnsemblMetazoa" id="XP_030855737"/>
    </source>
</evidence>
<sequence length="1141" mass="129487">MESTPENKSIKSLGIREEKTDSIVASASGVVTFGVKIENTLNIQDLQAIKDEFMRYGEKEGVTKEEFCNLMDNIMTKGTRNEYAELFDNIDVTKEGYVNWDKFTGHLLLEYVEKDDRVKSTQVPQWKDIKQLPSDHKDIVQKISYIKNTSRYIITSKEGCISTFDAHLRTHKSIKITNDSVKPRDVWVTTFVVLQNINKIALSFTSKEIVFYDLSSKLEFNVQYRVFGLEHTPLSMDYWSNPDNSNEAILVMGDTGGNVNAFHFTSSNIALFDRPQQPGGEGQEQVVNVNFKHLLKDKFKYCRLIRHNGHTEWARQVKYAQHLNCFISCSTSYENAMVLGWIEKAKSKMKTNSFNISQGVNAFAYHNGLNLIATAGVDHHVCLWNPYVVSKAVGLLRGHMAPVVHVQFNFSRGQLISFSKDKVLRIWDVQLQVCLQRMAGMYPKGTEMYTSLFFHEATNRLFTAFNYQLTMLEMRPEVKDRVMSHDKPISMALYNSTFNQVVSACHGSTVIVWMLDTGQKAKQFLNCHGNAEITCLAFDHNETRIFTGSSDGTVKIWDFNGHCHHLLNAGMGNGVDISQIGVLKRSLVVIGWDRYITVFRNHQINQYLVEPSEWKGGKEHQDDILGAAFMAPHTLATGSYDGEIVIWNTGSEVSSRHLQQRFYKKAKSREKTKLSLLNDGTTPGLSRQHTSIHSAQSAHHPSRVSQATRLGSKETEGTKRPTTGSSQSSESDEMNSYVIKQLLFLEARKHLSASGGANLVSCGGNGWVRFWNANKNALLAEFIAHQDVGSVVMAVSSNNHYLVTGDSEGAIKVWKIQEYCLHKPDVLLTQPPATLSSWHLHADAVNYLSMCERNERWLIISASADSSVQLADIHGNHIGTFGQEEHWKIEPYVPSPEPTPSEMDEMSDSELSQEDVEVEDKKSDEEMEVDVLVNFDPMEKVNTWESTRLGKQYQEVRKNKRERKQPGTIPDLPYLSWERTNQPPAGPYASTEKLRPPMWTQALDVSELDKVGTLHKPDFISHPHKYFRTHEEAEAAARNLREKDSSPELKQRFDERSLFPKYILDHEAEMKLRHRFLLDKGPNGSAKNKRSGSRVWNKLSSTTNVPQKNPRPFRLSPLQEIVRKKSAEKPDQNQSTHGNAT</sequence>
<proteinExistence type="predicted"/>
<evidence type="ECO:0000256" key="2">
    <source>
        <dbReference type="ARBA" id="ARBA00022737"/>
    </source>
</evidence>
<feature type="region of interest" description="Disordered" evidence="4">
    <location>
        <begin position="1079"/>
        <end position="1141"/>
    </location>
</feature>
<dbReference type="InterPro" id="IPR015943">
    <property type="entry name" value="WD40/YVTN_repeat-like_dom_sf"/>
</dbReference>
<evidence type="ECO:0000256" key="3">
    <source>
        <dbReference type="PROSITE-ProRule" id="PRU00221"/>
    </source>
</evidence>
<dbReference type="PANTHER" id="PTHR44324">
    <property type="entry name" value="WD40 REPEAT DOMAIN 95"/>
    <property type="match status" value="1"/>
</dbReference>
<feature type="compositionally biased region" description="Polar residues" evidence="4">
    <location>
        <begin position="1132"/>
        <end position="1141"/>
    </location>
</feature>
<dbReference type="OMA" id="GQAKHWQ"/>
<dbReference type="PROSITE" id="PS50082">
    <property type="entry name" value="WD_REPEATS_2"/>
    <property type="match status" value="2"/>
</dbReference>
<dbReference type="OrthoDB" id="10251381at2759"/>
<keyword evidence="2" id="KW-0677">Repeat</keyword>
<dbReference type="KEGG" id="spu:579391"/>
<feature type="compositionally biased region" description="Polar residues" evidence="4">
    <location>
        <begin position="1098"/>
        <end position="1107"/>
    </location>
</feature>
<dbReference type="InterPro" id="IPR020472">
    <property type="entry name" value="WD40_PAC1"/>
</dbReference>
<accession>A0A7M7PSD4</accession>
<reference evidence="5" key="2">
    <citation type="submission" date="2021-01" db="UniProtKB">
        <authorList>
            <consortium name="EnsemblMetazoa"/>
        </authorList>
    </citation>
    <scope>IDENTIFICATION</scope>
</reference>
<dbReference type="PROSITE" id="PS50294">
    <property type="entry name" value="WD_REPEATS_REGION"/>
    <property type="match status" value="2"/>
</dbReference>
<dbReference type="RefSeq" id="XP_030855738.1">
    <property type="nucleotide sequence ID" value="XM_030999878.1"/>
</dbReference>
<dbReference type="RefSeq" id="XP_030855737.1">
    <property type="nucleotide sequence ID" value="XM_030999877.1"/>
</dbReference>